<evidence type="ECO:0000256" key="3">
    <source>
        <dbReference type="ARBA" id="ARBA00022475"/>
    </source>
</evidence>
<dbReference type="PROSITE" id="PS00237">
    <property type="entry name" value="G_PROTEIN_RECEP_F1_1"/>
    <property type="match status" value="1"/>
</dbReference>
<proteinExistence type="inferred from homology"/>
<evidence type="ECO:0000256" key="10">
    <source>
        <dbReference type="SAM" id="MobiDB-lite"/>
    </source>
</evidence>
<feature type="transmembrane region" description="Helical" evidence="11">
    <location>
        <begin position="1312"/>
        <end position="1331"/>
    </location>
</feature>
<evidence type="ECO:0000256" key="5">
    <source>
        <dbReference type="ARBA" id="ARBA00022989"/>
    </source>
</evidence>
<keyword evidence="6" id="KW-0297">G-protein coupled receptor</keyword>
<feature type="compositionally biased region" description="Low complexity" evidence="10">
    <location>
        <begin position="961"/>
        <end position="990"/>
    </location>
</feature>
<evidence type="ECO:0000256" key="8">
    <source>
        <dbReference type="ARBA" id="ARBA00023170"/>
    </source>
</evidence>
<dbReference type="GO" id="GO:0045202">
    <property type="term" value="C:synapse"/>
    <property type="evidence" value="ECO:0007669"/>
    <property type="project" value="TreeGrafter"/>
</dbReference>
<dbReference type="GO" id="GO:0016907">
    <property type="term" value="F:G protein-coupled acetylcholine receptor activity"/>
    <property type="evidence" value="ECO:0007669"/>
    <property type="project" value="TreeGrafter"/>
</dbReference>
<feature type="transmembrane region" description="Helical" evidence="11">
    <location>
        <begin position="85"/>
        <end position="109"/>
    </location>
</feature>
<dbReference type="GO" id="GO:0007197">
    <property type="term" value="P:adenylate cyclase-inhibiting G protein-coupled acetylcholine receptor signaling pathway"/>
    <property type="evidence" value="ECO:0007669"/>
    <property type="project" value="TreeGrafter"/>
</dbReference>
<comment type="subcellular location">
    <subcellularLocation>
        <location evidence="1">Cell membrane</location>
        <topology evidence="1">Multi-pass membrane protein</topology>
    </subcellularLocation>
</comment>
<dbReference type="GO" id="GO:0030425">
    <property type="term" value="C:dendrite"/>
    <property type="evidence" value="ECO:0007669"/>
    <property type="project" value="TreeGrafter"/>
</dbReference>
<feature type="region of interest" description="Disordered" evidence="10">
    <location>
        <begin position="316"/>
        <end position="366"/>
    </location>
</feature>
<dbReference type="CDD" id="cd15302">
    <property type="entry name" value="7tmA_mAChR_GAR-2-like"/>
    <property type="match status" value="1"/>
</dbReference>
<feature type="region of interest" description="Disordered" evidence="10">
    <location>
        <begin position="621"/>
        <end position="702"/>
    </location>
</feature>
<feature type="compositionally biased region" description="Low complexity" evidence="10">
    <location>
        <begin position="1157"/>
        <end position="1168"/>
    </location>
</feature>
<feature type="compositionally biased region" description="Basic and acidic residues" evidence="10">
    <location>
        <begin position="510"/>
        <end position="521"/>
    </location>
</feature>
<keyword evidence="3" id="KW-1003">Cell membrane</keyword>
<dbReference type="InterPro" id="IPR017452">
    <property type="entry name" value="GPCR_Rhodpsn_7TM"/>
</dbReference>
<dbReference type="OrthoDB" id="10071887at2759"/>
<evidence type="ECO:0000256" key="1">
    <source>
        <dbReference type="ARBA" id="ARBA00004651"/>
    </source>
</evidence>
<feature type="transmembrane region" description="Helical" evidence="11">
    <location>
        <begin position="201"/>
        <end position="223"/>
    </location>
</feature>
<gene>
    <name evidence="13" type="ORF">AFUS01_LOCUS19874</name>
</gene>
<comment type="similarity">
    <text evidence="2">Belongs to the G-protein coupled receptor 1 family.</text>
</comment>
<protein>
    <recommendedName>
        <fullName evidence="12">G-protein coupled receptors family 1 profile domain-containing protein</fullName>
    </recommendedName>
</protein>
<feature type="region of interest" description="Disordered" evidence="10">
    <location>
        <begin position="475"/>
        <end position="541"/>
    </location>
</feature>
<organism evidence="13 14">
    <name type="scientific">Allacma fusca</name>
    <dbReference type="NCBI Taxonomy" id="39272"/>
    <lineage>
        <taxon>Eukaryota</taxon>
        <taxon>Metazoa</taxon>
        <taxon>Ecdysozoa</taxon>
        <taxon>Arthropoda</taxon>
        <taxon>Hexapoda</taxon>
        <taxon>Collembola</taxon>
        <taxon>Symphypleona</taxon>
        <taxon>Sminthuridae</taxon>
        <taxon>Allacma</taxon>
    </lineage>
</organism>
<keyword evidence="4 11" id="KW-0812">Transmembrane</keyword>
<feature type="transmembrane region" description="Helical" evidence="11">
    <location>
        <begin position="1274"/>
        <end position="1292"/>
    </location>
</feature>
<feature type="compositionally biased region" description="Low complexity" evidence="10">
    <location>
        <begin position="1012"/>
        <end position="1039"/>
    </location>
</feature>
<dbReference type="GO" id="GO:0004993">
    <property type="term" value="F:G protein-coupled serotonin receptor activity"/>
    <property type="evidence" value="ECO:0007669"/>
    <property type="project" value="TreeGrafter"/>
</dbReference>
<dbReference type="EMBL" id="CAJVCH010209188">
    <property type="protein sequence ID" value="CAG7731271.1"/>
    <property type="molecule type" value="Genomic_DNA"/>
</dbReference>
<feature type="region of interest" description="Disordered" evidence="10">
    <location>
        <begin position="556"/>
        <end position="606"/>
    </location>
</feature>
<evidence type="ECO:0000259" key="12">
    <source>
        <dbReference type="PROSITE" id="PS50262"/>
    </source>
</evidence>
<sequence length="1350" mass="144624">MDLDLERNSTGNFTPIHTISASFIKNWKRQRFLKLCSSGNFAYECSILNSNLTSDEIDNSTYINGTDESQGGLQVLPPFHLWQSILIVFCLGVCIILTVGGNILVLLAFIVDRGIRQPSNYFIASLAATDLLIGTVSMPFYTVYVIMGYWDLGAILCDLWLSVDYTVCLVSQYTVLLITIDRFCSVKIAAKYRSWRTKNRVIFMVIITWIIPALLFFSSIFGWEHYLGYRDLKEGECSVQFLKDPVFNTALIIGYYWSTLIVLFILYGGIYKTAWNMQKKAEDKRRRMQDMVKMTAGGLAGVAGKTANIGISNTQTTLMSQEKPKNSSLLVHGGNNKGTAESSNSDKKVDTERSSSPAFDSDEDSTSLAVKKKGIAAAAVCPPIVSHHHSQLPKIPETGNTKGGPTSANNVSHLNTLASSLVTHSSTILTQSSLGAQSTVTSQSSTVTSQATIVSASHTSVTQSTVTLQSSAVTTTAPSSAMASQNVPTHTTTTTTSSSSTGSSAQKPGKSKETIEGRKEGISPSEDFPPPPPDFLEPMSTRKVRPPQTLALKEKTISVASGGSQVCIPPPPPPRRMSTARSDSQGGTEETAPFQPSGSQRKKNFEKELILKSGNEMEGVRRKGVVLDQPRGSDQYRGRREDGRSLCGSEGGESSGSGDRLSGGGSSISGRGDTNLGGGDKKSRDKNLRGDRNSSGDNSWVLDGDNKGIKLGSLHSSTTTLLGQEMPIMDVVASLLDNNQNSSAEDKRQSVLSSLSFLDTADLRYMDDSSITVETPTPPSSGVFEHENWTTQLQSLIRQLIIAQQQNLSPSSHATTTVPLIHQLQQQLIIQQQQILLQQAMLTQLQIPVDNQQNNAQKCPCISGSTSLHSVKTSNTPYCPCHASSCQGAEGGSVSSYHQKVTSTVSSSSGKHPFGLALIAPTANPEHSACTDVLPLQRTPSFPELPHPQQSHGGMGGQVGVGQYQGSLGGNPQASAQPQSGQAGQQPQGSLGVQNPGSQDSQPPGSLGGQHQGSLSGGQNNIRSPSTHSHSHSSSSSHASKSDPRNSSYPCGPNSPPVGDDHTVVSSYPRTDGALSDGEYRGGRGGDPQGTGATGQGHSESSRPHGSRGTHGSTRRGEEPHQEACSSTSGNVLMVRKSTSRHSRKSKTEEGEGTVAGTSSTSRSPSSSKENKGSGGSGRKTIEPRTVEKKPSNPDAIQVFDEKTKESSGVDGCRSSFTAGGHTPAGPTASNLIADEESFKPKSLVKSIGKRIKVRKRMKEGRQKSKSENRARKALRTISFILGAFVICWTPYHILAMVEGFCGCINSHVYMFAYFLCYANSPINPFCYALANQQFKKTFTRIIKGDLHMT</sequence>
<keyword evidence="14" id="KW-1185">Reference proteome</keyword>
<feature type="compositionally biased region" description="Gly residues" evidence="10">
    <location>
        <begin position="649"/>
        <end position="667"/>
    </location>
</feature>
<keyword evidence="5 11" id="KW-1133">Transmembrane helix</keyword>
<feature type="domain" description="G-protein coupled receptors family 1 profile" evidence="12">
    <location>
        <begin position="1244"/>
        <end position="1328"/>
    </location>
</feature>
<dbReference type="GO" id="GO:0007187">
    <property type="term" value="P:G protein-coupled receptor signaling pathway, coupled to cyclic nucleotide second messenger"/>
    <property type="evidence" value="ECO:0007669"/>
    <property type="project" value="TreeGrafter"/>
</dbReference>
<evidence type="ECO:0000256" key="2">
    <source>
        <dbReference type="ARBA" id="ARBA00010663"/>
    </source>
</evidence>
<feature type="compositionally biased region" description="Gly residues" evidence="10">
    <location>
        <begin position="1085"/>
        <end position="1095"/>
    </location>
</feature>
<dbReference type="PANTHER" id="PTHR24247">
    <property type="entry name" value="5-HYDROXYTRYPTAMINE RECEPTOR"/>
    <property type="match status" value="1"/>
</dbReference>
<dbReference type="PROSITE" id="PS50262">
    <property type="entry name" value="G_PROTEIN_RECEP_F1_2"/>
    <property type="match status" value="2"/>
</dbReference>
<evidence type="ECO:0000256" key="11">
    <source>
        <dbReference type="SAM" id="Phobius"/>
    </source>
</evidence>
<reference evidence="13" key="1">
    <citation type="submission" date="2021-06" db="EMBL/GenBank/DDBJ databases">
        <authorList>
            <person name="Hodson N. C."/>
            <person name="Mongue J. A."/>
            <person name="Jaron S. K."/>
        </authorList>
    </citation>
    <scope>NUCLEOTIDE SEQUENCE</scope>
</reference>
<feature type="compositionally biased region" description="Polar residues" evidence="10">
    <location>
        <begin position="991"/>
        <end position="1000"/>
    </location>
</feature>
<feature type="transmembrane region" description="Helical" evidence="11">
    <location>
        <begin position="121"/>
        <end position="147"/>
    </location>
</feature>
<name>A0A8J2PBR7_9HEXA</name>
<accession>A0A8J2PBR7</accession>
<feature type="region of interest" description="Disordered" evidence="10">
    <location>
        <begin position="937"/>
        <end position="1233"/>
    </location>
</feature>
<evidence type="ECO:0000256" key="6">
    <source>
        <dbReference type="ARBA" id="ARBA00023040"/>
    </source>
</evidence>
<keyword evidence="8" id="KW-0675">Receptor</keyword>
<feature type="compositionally biased region" description="Polar residues" evidence="10">
    <location>
        <begin position="579"/>
        <end position="599"/>
    </location>
</feature>
<comment type="caution">
    <text evidence="13">The sequence shown here is derived from an EMBL/GenBank/DDBJ whole genome shotgun (WGS) entry which is preliminary data.</text>
</comment>
<feature type="compositionally biased region" description="Basic and acidic residues" evidence="10">
    <location>
        <begin position="1180"/>
        <end position="1192"/>
    </location>
</feature>
<dbReference type="SUPFAM" id="SSF81321">
    <property type="entry name" value="Family A G protein-coupled receptor-like"/>
    <property type="match status" value="2"/>
</dbReference>
<dbReference type="PANTHER" id="PTHR24247:SF191">
    <property type="entry name" value="MUSCARINIC ACETYLCHOLINE RECEPTOR, B-TYPE, ISOFORM A"/>
    <property type="match status" value="1"/>
</dbReference>
<feature type="compositionally biased region" description="Basic and acidic residues" evidence="10">
    <location>
        <begin position="679"/>
        <end position="694"/>
    </location>
</feature>
<dbReference type="Pfam" id="PF00001">
    <property type="entry name" value="7tm_1"/>
    <property type="match status" value="2"/>
</dbReference>
<feature type="transmembrane region" description="Helical" evidence="11">
    <location>
        <begin position="250"/>
        <end position="270"/>
    </location>
</feature>
<feature type="compositionally biased region" description="Low complexity" evidence="10">
    <location>
        <begin position="475"/>
        <end position="504"/>
    </location>
</feature>
<keyword evidence="7 11" id="KW-0472">Membrane</keyword>
<feature type="compositionally biased region" description="Basic and acidic residues" evidence="10">
    <location>
        <begin position="344"/>
        <end position="353"/>
    </location>
</feature>
<feature type="transmembrane region" description="Helical" evidence="11">
    <location>
        <begin position="159"/>
        <end position="180"/>
    </location>
</feature>
<dbReference type="Proteomes" id="UP000708208">
    <property type="component" value="Unassembled WGS sequence"/>
</dbReference>
<dbReference type="FunFam" id="1.20.1070.10:FF:000221">
    <property type="entry name" value="Muscarinic acetylcholine receptor gar-2"/>
    <property type="match status" value="1"/>
</dbReference>
<evidence type="ECO:0000313" key="13">
    <source>
        <dbReference type="EMBL" id="CAG7731271.1"/>
    </source>
</evidence>
<evidence type="ECO:0000256" key="7">
    <source>
        <dbReference type="ARBA" id="ARBA00023136"/>
    </source>
</evidence>
<evidence type="ECO:0000256" key="4">
    <source>
        <dbReference type="ARBA" id="ARBA00022692"/>
    </source>
</evidence>
<evidence type="ECO:0000256" key="9">
    <source>
        <dbReference type="ARBA" id="ARBA00023224"/>
    </source>
</evidence>
<feature type="compositionally biased region" description="Basic and acidic residues" evidence="10">
    <location>
        <begin position="634"/>
        <end position="644"/>
    </location>
</feature>
<dbReference type="GO" id="GO:0005886">
    <property type="term" value="C:plasma membrane"/>
    <property type="evidence" value="ECO:0007669"/>
    <property type="project" value="UniProtKB-SubCell"/>
</dbReference>
<dbReference type="InterPro" id="IPR000276">
    <property type="entry name" value="GPCR_Rhodpsn"/>
</dbReference>
<feature type="domain" description="G-protein coupled receptors family 1 profile" evidence="12">
    <location>
        <begin position="101"/>
        <end position="292"/>
    </location>
</feature>
<evidence type="ECO:0000313" key="14">
    <source>
        <dbReference type="Proteomes" id="UP000708208"/>
    </source>
</evidence>
<keyword evidence="9" id="KW-0807">Transducer</keyword>